<reference evidence="1 2" key="1">
    <citation type="submission" date="2016-10" db="EMBL/GenBank/DDBJ databases">
        <authorList>
            <person name="de Groot N.N."/>
        </authorList>
    </citation>
    <scope>NUCLEOTIDE SEQUENCE [LARGE SCALE GENOMIC DNA]</scope>
    <source>
        <strain evidence="1 2">DSM 18438</strain>
    </source>
</reference>
<sequence>MNKNEKNNASKKQGSTYLVSRIPLSPLSSLSVGLGILNLASRDQGSSSNYKKNILFTGPRGSGETKLIEHLSNGEENYFYLKTSRGVQVIVTCDNWSFDDESDVGVLKDKIDHSDLVVYVVNADAFNGNDERYKRLKNDFYHMGKQAVLKSFKVIFVVALLKDKKENSAGSNESLGFLSEIKNIPYYYKVVSHIPPSDMNLLTGVLCDEGDNYELIEGIMDLLRRNF</sequence>
<dbReference type="RefSeq" id="WP_143089468.1">
    <property type="nucleotide sequence ID" value="NZ_FOLH01000001.1"/>
</dbReference>
<dbReference type="Proteomes" id="UP000199058">
    <property type="component" value="Unassembled WGS sequence"/>
</dbReference>
<keyword evidence="2" id="KW-1185">Reference proteome</keyword>
<protein>
    <submittedName>
        <fullName evidence="1">Uncharacterized protein</fullName>
    </submittedName>
</protein>
<dbReference type="EMBL" id="FOLH01000001">
    <property type="protein sequence ID" value="SFB86805.1"/>
    <property type="molecule type" value="Genomic_DNA"/>
</dbReference>
<organism evidence="1 2">
    <name type="scientific">Marinospirillum celere</name>
    <dbReference type="NCBI Taxonomy" id="1122252"/>
    <lineage>
        <taxon>Bacteria</taxon>
        <taxon>Pseudomonadati</taxon>
        <taxon>Pseudomonadota</taxon>
        <taxon>Gammaproteobacteria</taxon>
        <taxon>Oceanospirillales</taxon>
        <taxon>Oceanospirillaceae</taxon>
        <taxon>Marinospirillum</taxon>
    </lineage>
</organism>
<dbReference type="STRING" id="1122252.SAMN05660443_0626"/>
<evidence type="ECO:0000313" key="1">
    <source>
        <dbReference type="EMBL" id="SFB86805.1"/>
    </source>
</evidence>
<accession>A0A1I1EI51</accession>
<gene>
    <name evidence="1" type="ORF">SAMN05660443_0626</name>
</gene>
<name>A0A1I1EI51_9GAMM</name>
<evidence type="ECO:0000313" key="2">
    <source>
        <dbReference type="Proteomes" id="UP000199058"/>
    </source>
</evidence>
<dbReference type="AlphaFoldDB" id="A0A1I1EI51"/>
<proteinExistence type="predicted"/>